<evidence type="ECO:0000313" key="1">
    <source>
        <dbReference type="EMBL" id="QUC23435.1"/>
    </source>
</evidence>
<protein>
    <submittedName>
        <fullName evidence="1">Uncharacterized protein</fullName>
    </submittedName>
</protein>
<reference evidence="1" key="1">
    <citation type="submission" date="2020-03" db="EMBL/GenBank/DDBJ databases">
        <title>A mixture of massive structural variations and highly conserved coding sequences in Ustilaginoidea virens genome.</title>
        <authorList>
            <person name="Zhang K."/>
            <person name="Zhao Z."/>
            <person name="Zhang Z."/>
            <person name="Li Y."/>
            <person name="Hsiang T."/>
            <person name="Sun W."/>
        </authorList>
    </citation>
    <scope>NUCLEOTIDE SEQUENCE</scope>
    <source>
        <strain evidence="1">UV-8b</strain>
    </source>
</reference>
<sequence length="121" mass="13530">MWEFDDDEGKAREKIYKPRRQYQELPAKPTRSLGGFGAVIGWDHPTILGSVVQFKPGITIPGYVSSPHCLYEALIVPPGSNGKDAAFGKQLRHDAVTLAWWIGVCLVDRYFTLIQSPNTQL</sequence>
<accession>A0A8E5HXG6</accession>
<dbReference type="Proteomes" id="UP000027002">
    <property type="component" value="Chromosome 6"/>
</dbReference>
<dbReference type="KEGG" id="uvi:66068453"/>
<gene>
    <name evidence="1" type="ORF">UV8b_07676</name>
</gene>
<evidence type="ECO:0000313" key="2">
    <source>
        <dbReference type="Proteomes" id="UP000027002"/>
    </source>
</evidence>
<dbReference type="AlphaFoldDB" id="A0A8E5HXG6"/>
<keyword evidence="2" id="KW-1185">Reference proteome</keyword>
<name>A0A8E5HXG6_USTVR</name>
<dbReference type="EMBL" id="CP072758">
    <property type="protein sequence ID" value="QUC23435.1"/>
    <property type="molecule type" value="Genomic_DNA"/>
</dbReference>
<organism evidence="1 2">
    <name type="scientific">Ustilaginoidea virens</name>
    <name type="common">Rice false smut fungus</name>
    <name type="synonym">Villosiclava virens</name>
    <dbReference type="NCBI Taxonomy" id="1159556"/>
    <lineage>
        <taxon>Eukaryota</taxon>
        <taxon>Fungi</taxon>
        <taxon>Dikarya</taxon>
        <taxon>Ascomycota</taxon>
        <taxon>Pezizomycotina</taxon>
        <taxon>Sordariomycetes</taxon>
        <taxon>Hypocreomycetidae</taxon>
        <taxon>Hypocreales</taxon>
        <taxon>Clavicipitaceae</taxon>
        <taxon>Ustilaginoidea</taxon>
    </lineage>
</organism>
<proteinExistence type="predicted"/>
<dbReference type="GeneID" id="66068453"/>
<dbReference type="RefSeq" id="XP_043001108.1">
    <property type="nucleotide sequence ID" value="XM_043145173.1"/>
</dbReference>